<organism evidence="2 3">
    <name type="scientific">Pseudonocardia alaniniphila</name>
    <dbReference type="NCBI Taxonomy" id="75291"/>
    <lineage>
        <taxon>Bacteria</taxon>
        <taxon>Bacillati</taxon>
        <taxon>Actinomycetota</taxon>
        <taxon>Actinomycetes</taxon>
        <taxon>Pseudonocardiales</taxon>
        <taxon>Pseudonocardiaceae</taxon>
        <taxon>Pseudonocardia</taxon>
    </lineage>
</organism>
<evidence type="ECO:0000259" key="1">
    <source>
        <dbReference type="Pfam" id="PF12680"/>
    </source>
</evidence>
<dbReference type="SUPFAM" id="SSF54427">
    <property type="entry name" value="NTF2-like"/>
    <property type="match status" value="1"/>
</dbReference>
<gene>
    <name evidence="2" type="ORF">MMF94_02100</name>
</gene>
<accession>A0ABS9T7F0</accession>
<dbReference type="Gene3D" id="3.10.450.50">
    <property type="match status" value="1"/>
</dbReference>
<feature type="domain" description="SnoaL-like" evidence="1">
    <location>
        <begin position="26"/>
        <end position="113"/>
    </location>
</feature>
<dbReference type="InterPro" id="IPR032710">
    <property type="entry name" value="NTF2-like_dom_sf"/>
</dbReference>
<comment type="caution">
    <text evidence="2">The sequence shown here is derived from an EMBL/GenBank/DDBJ whole genome shotgun (WGS) entry which is preliminary data.</text>
</comment>
<reference evidence="2 3" key="1">
    <citation type="submission" date="2022-03" db="EMBL/GenBank/DDBJ databases">
        <title>Pseudonocardia alaer sp. nov., a novel actinomycete isolated from reed forest soil.</title>
        <authorList>
            <person name="Wang L."/>
        </authorList>
    </citation>
    <scope>NUCLEOTIDE SEQUENCE [LARGE SCALE GENOMIC DNA]</scope>
    <source>
        <strain evidence="2 3">Y-16303</strain>
        <plasmid evidence="2">unnamed</plasmid>
    </source>
</reference>
<dbReference type="Proteomes" id="UP001299970">
    <property type="component" value="Unassembled WGS sequence"/>
</dbReference>
<dbReference type="EMBL" id="JAKXMK010000002">
    <property type="protein sequence ID" value="MCH6164461.1"/>
    <property type="molecule type" value="Genomic_DNA"/>
</dbReference>
<geneLocation type="plasmid" evidence="2">
    <name>unnamed</name>
</geneLocation>
<dbReference type="Pfam" id="PF12680">
    <property type="entry name" value="SnoaL_2"/>
    <property type="match status" value="1"/>
</dbReference>
<protein>
    <submittedName>
        <fullName evidence="2">Nuclear transport factor 2 family protein</fullName>
    </submittedName>
</protein>
<dbReference type="RefSeq" id="WP_241034321.1">
    <property type="nucleotide sequence ID" value="NZ_BAAAJF010000034.1"/>
</dbReference>
<dbReference type="InterPro" id="IPR037401">
    <property type="entry name" value="SnoaL-like"/>
</dbReference>
<keyword evidence="3" id="KW-1185">Reference proteome</keyword>
<evidence type="ECO:0000313" key="3">
    <source>
        <dbReference type="Proteomes" id="UP001299970"/>
    </source>
</evidence>
<proteinExistence type="predicted"/>
<keyword evidence="2" id="KW-0614">Plasmid</keyword>
<name>A0ABS9T7F0_9PSEU</name>
<evidence type="ECO:0000313" key="2">
    <source>
        <dbReference type="EMBL" id="MCH6164461.1"/>
    </source>
</evidence>
<sequence>MTQSPTRVLDRYIGLADKVIADPSAVDELVALFAPDAVVQLDDTPVTGPAIREMYCEFVAAHAESRHFWNTTVLPDGTERATWVVAARMADGSLMTAAGVEHARLDDDGRIVELRNEYTRRPG</sequence>